<keyword evidence="2 10" id="KW-0004">4Fe-4S</keyword>
<evidence type="ECO:0000256" key="5">
    <source>
        <dbReference type="ARBA" id="ARBA00022833"/>
    </source>
</evidence>
<dbReference type="Proteomes" id="UP000006804">
    <property type="component" value="Chromosome"/>
</dbReference>
<feature type="binding site" evidence="10">
    <location>
        <position position="164"/>
    </location>
    <ligand>
        <name>substrate</name>
    </ligand>
</feature>
<keyword evidence="4 10" id="KW-0479">Metal-binding</keyword>
<dbReference type="GO" id="GO:0008270">
    <property type="term" value="F:zinc ion binding"/>
    <property type="evidence" value="ECO:0007669"/>
    <property type="project" value="UniProtKB-UniRule"/>
</dbReference>
<feature type="binding site" evidence="10">
    <location>
        <begin position="186"/>
        <end position="188"/>
    </location>
    <ligand>
        <name>substrate</name>
    </ligand>
</feature>
<feature type="binding site" evidence="10">
    <location>
        <position position="266"/>
    </location>
    <ligand>
        <name>substrate</name>
    </ligand>
</feature>
<evidence type="ECO:0000256" key="4">
    <source>
        <dbReference type="ARBA" id="ARBA00022723"/>
    </source>
</evidence>
<dbReference type="UniPathway" id="UPA00060"/>
<dbReference type="HAMAP" id="MF_00089">
    <property type="entry name" value="ThiC"/>
    <property type="match status" value="1"/>
</dbReference>
<evidence type="ECO:0000256" key="10">
    <source>
        <dbReference type="HAMAP-Rule" id="MF_00089"/>
    </source>
</evidence>
<keyword evidence="7 10" id="KW-0408">Iron</keyword>
<feature type="binding site" evidence="10">
    <location>
        <position position="270"/>
    </location>
    <ligand>
        <name>Zn(2+)</name>
        <dbReference type="ChEBI" id="CHEBI:29105"/>
    </ligand>
</feature>
<proteinExistence type="inferred from homology"/>
<gene>
    <name evidence="10" type="primary">thiC</name>
    <name evidence="11" type="ORF">Theth_1373</name>
</gene>
<dbReference type="GO" id="GO:0005829">
    <property type="term" value="C:cytosol"/>
    <property type="evidence" value="ECO:0007669"/>
    <property type="project" value="TreeGrafter"/>
</dbReference>
<comment type="similarity">
    <text evidence="10">Belongs to the ThiC family.</text>
</comment>
<dbReference type="PATRIC" id="fig|688269.3.peg.1413"/>
<dbReference type="EC" id="4.1.99.17" evidence="10"/>
<dbReference type="eggNOG" id="COG0422">
    <property type="taxonomic scope" value="Bacteria"/>
</dbReference>
<feature type="binding site" evidence="10">
    <location>
        <begin position="227"/>
        <end position="230"/>
    </location>
    <ligand>
        <name>substrate</name>
    </ligand>
</feature>
<organism evidence="11 12">
    <name type="scientific">Pseudothermotoga thermarum DSM 5069</name>
    <dbReference type="NCBI Taxonomy" id="688269"/>
    <lineage>
        <taxon>Bacteria</taxon>
        <taxon>Thermotogati</taxon>
        <taxon>Thermotogota</taxon>
        <taxon>Thermotogae</taxon>
        <taxon>Thermotogales</taxon>
        <taxon>Thermotogaceae</taxon>
        <taxon>Pseudothermotoga</taxon>
    </lineage>
</organism>
<feature type="binding site" evidence="10">
    <location>
        <position position="412"/>
    </location>
    <ligand>
        <name>[4Fe-4S] cluster</name>
        <dbReference type="ChEBI" id="CHEBI:49883"/>
        <note>4Fe-4S-S-AdoMet</note>
    </ligand>
</feature>
<dbReference type="SFLD" id="SFLDG01114">
    <property type="entry name" value="phosphomethylpyrimidine_syntha"/>
    <property type="match status" value="1"/>
</dbReference>
<keyword evidence="12" id="KW-1185">Reference proteome</keyword>
<dbReference type="HOGENOM" id="CLU_013181_2_2_0"/>
<feature type="binding site" evidence="10">
    <location>
        <position position="67"/>
    </location>
    <ligand>
        <name>substrate</name>
    </ligand>
</feature>
<feature type="binding site" evidence="10">
    <location>
        <position position="96"/>
    </location>
    <ligand>
        <name>substrate</name>
    </ligand>
</feature>
<accession>F7YUG5</accession>
<dbReference type="SFLD" id="SFLDF00407">
    <property type="entry name" value="phosphomethylpyrimidine_syntha"/>
    <property type="match status" value="1"/>
</dbReference>
<reference evidence="11 12" key="1">
    <citation type="submission" date="2010-11" db="EMBL/GenBank/DDBJ databases">
        <title>The complete genome of Thermotoga thermarum DSM 5069.</title>
        <authorList>
            <consortium name="US DOE Joint Genome Institute (JGI-PGF)"/>
            <person name="Lucas S."/>
            <person name="Copeland A."/>
            <person name="Lapidus A."/>
            <person name="Bruce D."/>
            <person name="Goodwin L."/>
            <person name="Pitluck S."/>
            <person name="Kyrpides N."/>
            <person name="Mavromatis K."/>
            <person name="Ivanova N."/>
            <person name="Zeytun A."/>
            <person name="Brettin T."/>
            <person name="Detter J.C."/>
            <person name="Tapia R."/>
            <person name="Han C."/>
            <person name="Land M."/>
            <person name="Hauser L."/>
            <person name="Markowitz V."/>
            <person name="Cheng J.-F."/>
            <person name="Hugenholtz P."/>
            <person name="Woyke T."/>
            <person name="Wu D."/>
            <person name="Spring S."/>
            <person name="Schroeder M."/>
            <person name="Brambilla E."/>
            <person name="Klenk H.-P."/>
            <person name="Eisen J.A."/>
        </authorList>
    </citation>
    <scope>NUCLEOTIDE SEQUENCE [LARGE SCALE GENOMIC DNA]</scope>
    <source>
        <strain evidence="11 12">DSM 5069</strain>
    </source>
</reference>
<protein>
    <recommendedName>
        <fullName evidence="10">Phosphomethylpyrimidine synthase</fullName>
        <ecNumber evidence="10">4.1.99.17</ecNumber>
    </recommendedName>
    <alternativeName>
        <fullName evidence="10">Hydroxymethylpyrimidine phosphate synthase</fullName>
        <shortName evidence="10">HMP-P synthase</shortName>
        <shortName evidence="10">HMP-phosphate synthase</shortName>
        <shortName evidence="10">HMPP synthase</shortName>
    </alternativeName>
    <alternativeName>
        <fullName evidence="10">Thiamine biosynthesis protein ThiC</fullName>
    </alternativeName>
</protein>
<keyword evidence="8 10" id="KW-0411">Iron-sulfur</keyword>
<dbReference type="AlphaFoldDB" id="F7YUG5"/>
<evidence type="ECO:0000313" key="11">
    <source>
        <dbReference type="EMBL" id="AEH51436.1"/>
    </source>
</evidence>
<evidence type="ECO:0000313" key="12">
    <source>
        <dbReference type="Proteomes" id="UP000006804"/>
    </source>
</evidence>
<dbReference type="InterPro" id="IPR038521">
    <property type="entry name" value="ThiC/Bza_core_dom"/>
</dbReference>
<dbReference type="GO" id="GO:0051539">
    <property type="term" value="F:4 iron, 4 sulfur cluster binding"/>
    <property type="evidence" value="ECO:0007669"/>
    <property type="project" value="UniProtKB-KW"/>
</dbReference>
<comment type="cofactor">
    <cofactor evidence="10">
        <name>[4Fe-4S] cluster</name>
        <dbReference type="ChEBI" id="CHEBI:49883"/>
    </cofactor>
    <text evidence="10">Binds 1 [4Fe-4S] cluster per subunit. The cluster is coordinated with 3 cysteines and an exchangeable S-adenosyl-L-methionine.</text>
</comment>
<evidence type="ECO:0000256" key="3">
    <source>
        <dbReference type="ARBA" id="ARBA00022691"/>
    </source>
</evidence>
<dbReference type="STRING" id="688269.Theth_1373"/>
<feature type="binding site" evidence="10">
    <location>
        <position position="416"/>
    </location>
    <ligand>
        <name>[4Fe-4S] cluster</name>
        <dbReference type="ChEBI" id="CHEBI:49883"/>
        <note>4Fe-4S-S-AdoMet</note>
    </ligand>
</feature>
<keyword evidence="9 10" id="KW-0456">Lyase</keyword>
<comment type="function">
    <text evidence="1 10">Catalyzes the synthesis of the hydroxymethylpyrimidine phosphate (HMP-P) moiety of thiamine from aminoimidazole ribotide (AIR) in a radical S-adenosyl-L-methionine (SAM)-dependent reaction.</text>
</comment>
<evidence type="ECO:0000256" key="1">
    <source>
        <dbReference type="ARBA" id="ARBA00003175"/>
    </source>
</evidence>
<sequence length="438" mass="48309">MTQLEAARLGKPTSEMLYVAEQEMVNLETVIEKIAQGKAVIPRNKNHKSLTRPVIIGEGFSVKVNANIGTSIVYSNIDEELRKLQVALHYGTDTVMVLSTGGDIKRCREIILENSPVPVGSVPIYDTAVKSVQLGKKVIDFSEKDFIDLIKEHAETGIDFMTIHAGITMRTLNLIKNSKRIMKIVSRGGSIIAGWMIANEKENPLYTHFDEILEIAKEYDVTLSLGDGLRPGAVLDASDTLQFSELFVLAELAERANEAGVQVMIEGPGHVPLNEIEMNVKLMKKITKGRPIFLLGPLPTDRGVGYDHLVASIGGALAAYYGTDFLCYVTPAEHLCLPDVEDVKEGVIASKIAATIADVAKGNKKALMLEEKMASARANFDWESMFKYAIAGDVARKKWETRRYDEEGCSMCGPFCAIKITKEYVENAERLVDQHNKS</sequence>
<dbReference type="InterPro" id="IPR037509">
    <property type="entry name" value="ThiC"/>
</dbReference>
<dbReference type="EMBL" id="CP002351">
    <property type="protein sequence ID" value="AEH51436.1"/>
    <property type="molecule type" value="Genomic_DNA"/>
</dbReference>
<dbReference type="FunFam" id="3.20.20.540:FF:000001">
    <property type="entry name" value="Phosphomethylpyrimidine synthase"/>
    <property type="match status" value="1"/>
</dbReference>
<evidence type="ECO:0000256" key="9">
    <source>
        <dbReference type="ARBA" id="ARBA00023239"/>
    </source>
</evidence>
<dbReference type="SFLD" id="SFLDS00113">
    <property type="entry name" value="Radical_SAM_Phosphomethylpyrim"/>
    <property type="match status" value="1"/>
</dbReference>
<dbReference type="OrthoDB" id="9805897at2"/>
<feature type="binding site" evidence="10">
    <location>
        <position position="409"/>
    </location>
    <ligand>
        <name>[4Fe-4S] cluster</name>
        <dbReference type="ChEBI" id="CHEBI:49883"/>
        <note>4Fe-4S-S-AdoMet</note>
    </ligand>
</feature>
<keyword evidence="6 10" id="KW-0784">Thiamine biosynthesis</keyword>
<dbReference type="RefSeq" id="WP_013932651.1">
    <property type="nucleotide sequence ID" value="NC_015707.1"/>
</dbReference>
<dbReference type="KEGG" id="tta:Theth_1373"/>
<evidence type="ECO:0000256" key="7">
    <source>
        <dbReference type="ARBA" id="ARBA00023004"/>
    </source>
</evidence>
<dbReference type="InterPro" id="IPR002817">
    <property type="entry name" value="ThiC/BzaA/B"/>
</dbReference>
<comment type="catalytic activity">
    <reaction evidence="10">
        <text>5-amino-1-(5-phospho-beta-D-ribosyl)imidazole + S-adenosyl-L-methionine = 4-amino-2-methyl-5-(phosphooxymethyl)pyrimidine + CO + 5'-deoxyadenosine + formate + L-methionine + 3 H(+)</text>
        <dbReference type="Rhea" id="RHEA:24840"/>
        <dbReference type="ChEBI" id="CHEBI:15378"/>
        <dbReference type="ChEBI" id="CHEBI:15740"/>
        <dbReference type="ChEBI" id="CHEBI:17245"/>
        <dbReference type="ChEBI" id="CHEBI:17319"/>
        <dbReference type="ChEBI" id="CHEBI:57844"/>
        <dbReference type="ChEBI" id="CHEBI:58354"/>
        <dbReference type="ChEBI" id="CHEBI:59789"/>
        <dbReference type="ChEBI" id="CHEBI:137981"/>
        <dbReference type="EC" id="4.1.99.17"/>
    </reaction>
</comment>
<dbReference type="GO" id="GO:0009229">
    <property type="term" value="P:thiamine diphosphate biosynthetic process"/>
    <property type="evidence" value="ECO:0007669"/>
    <property type="project" value="UniProtKB-UniRule"/>
</dbReference>
<evidence type="ECO:0000256" key="2">
    <source>
        <dbReference type="ARBA" id="ARBA00022485"/>
    </source>
</evidence>
<feature type="binding site" evidence="10">
    <location>
        <position position="293"/>
    </location>
    <ligand>
        <name>substrate</name>
    </ligand>
</feature>
<keyword evidence="5 10" id="KW-0862">Zinc</keyword>
<dbReference type="GO" id="GO:0070284">
    <property type="term" value="F:phosphomethylpyrimidine synthase activity"/>
    <property type="evidence" value="ECO:0007669"/>
    <property type="project" value="UniProtKB-EC"/>
</dbReference>
<dbReference type="Gene3D" id="3.20.20.540">
    <property type="entry name" value="Radical SAM ThiC family, central domain"/>
    <property type="match status" value="1"/>
</dbReference>
<evidence type="ECO:0000256" key="6">
    <source>
        <dbReference type="ARBA" id="ARBA00022977"/>
    </source>
</evidence>
<dbReference type="Pfam" id="PF01964">
    <property type="entry name" value="ThiC_Rad_SAM"/>
    <property type="match status" value="1"/>
</dbReference>
<comment type="pathway">
    <text evidence="10">Cofactor biosynthesis; thiamine diphosphate biosynthesis.</text>
</comment>
<feature type="binding site" evidence="10">
    <location>
        <position position="125"/>
    </location>
    <ligand>
        <name>substrate</name>
    </ligand>
</feature>
<dbReference type="NCBIfam" id="NF009895">
    <property type="entry name" value="PRK13352.1"/>
    <property type="match status" value="1"/>
</dbReference>
<name>F7YUG5_9THEM</name>
<dbReference type="PANTHER" id="PTHR30557">
    <property type="entry name" value="THIAMINE BIOSYNTHESIS PROTEIN THIC"/>
    <property type="match status" value="1"/>
</dbReference>
<dbReference type="NCBIfam" id="TIGR00190">
    <property type="entry name" value="thiC"/>
    <property type="match status" value="1"/>
</dbReference>
<keyword evidence="3 10" id="KW-0949">S-adenosyl-L-methionine</keyword>
<dbReference type="GO" id="GO:0009228">
    <property type="term" value="P:thiamine biosynthetic process"/>
    <property type="evidence" value="ECO:0007669"/>
    <property type="project" value="UniProtKB-UniRule"/>
</dbReference>
<feature type="binding site" evidence="10">
    <location>
        <position position="334"/>
    </location>
    <ligand>
        <name>Zn(2+)</name>
        <dbReference type="ChEBI" id="CHEBI:29105"/>
    </ligand>
</feature>
<dbReference type="PANTHER" id="PTHR30557:SF1">
    <property type="entry name" value="PHOSPHOMETHYLPYRIMIDINE SYNTHASE, CHLOROPLASTIC"/>
    <property type="match status" value="1"/>
</dbReference>
<evidence type="ECO:0000256" key="8">
    <source>
        <dbReference type="ARBA" id="ARBA00023014"/>
    </source>
</evidence>